<accession>A0AAQ4E9W5</accession>
<comment type="caution">
    <text evidence="1">The sequence shown here is derived from an EMBL/GenBank/DDBJ whole genome shotgun (WGS) entry which is preliminary data.</text>
</comment>
<reference evidence="1 2" key="1">
    <citation type="journal article" date="2023" name="Arcadia Sci">
        <title>De novo assembly of a long-read Amblyomma americanum tick genome.</title>
        <authorList>
            <person name="Chou S."/>
            <person name="Poskanzer K.E."/>
            <person name="Rollins M."/>
            <person name="Thuy-Boun P.S."/>
        </authorList>
    </citation>
    <scope>NUCLEOTIDE SEQUENCE [LARGE SCALE GENOMIC DNA]</scope>
    <source>
        <strain evidence="1">F_SG_1</strain>
        <tissue evidence="1">Salivary glands</tissue>
    </source>
</reference>
<protein>
    <submittedName>
        <fullName evidence="1">Uncharacterized protein</fullName>
    </submittedName>
</protein>
<proteinExistence type="predicted"/>
<keyword evidence="2" id="KW-1185">Reference proteome</keyword>
<dbReference type="EMBL" id="JARKHS020019632">
    <property type="protein sequence ID" value="KAK8771526.1"/>
    <property type="molecule type" value="Genomic_DNA"/>
</dbReference>
<evidence type="ECO:0000313" key="2">
    <source>
        <dbReference type="Proteomes" id="UP001321473"/>
    </source>
</evidence>
<organism evidence="1 2">
    <name type="scientific">Amblyomma americanum</name>
    <name type="common">Lone star tick</name>
    <dbReference type="NCBI Taxonomy" id="6943"/>
    <lineage>
        <taxon>Eukaryota</taxon>
        <taxon>Metazoa</taxon>
        <taxon>Ecdysozoa</taxon>
        <taxon>Arthropoda</taxon>
        <taxon>Chelicerata</taxon>
        <taxon>Arachnida</taxon>
        <taxon>Acari</taxon>
        <taxon>Parasitiformes</taxon>
        <taxon>Ixodida</taxon>
        <taxon>Ixodoidea</taxon>
        <taxon>Ixodidae</taxon>
        <taxon>Amblyomminae</taxon>
        <taxon>Amblyomma</taxon>
    </lineage>
</organism>
<sequence>MPVLVSVLSAQQRNVVLNIIGPSAWNSDPVGFHVRWEATSERQGPRGEQEIELPAEWSPEENVLNTTLPLQGGISYMLSVSAVGATDSGATLRGPEVKVSASVPFDSYDVSANAIDSSKAIVSWRASEIVDFFEVSDICYV</sequence>
<evidence type="ECO:0000313" key="1">
    <source>
        <dbReference type="EMBL" id="KAK8771526.1"/>
    </source>
</evidence>
<dbReference type="Proteomes" id="UP001321473">
    <property type="component" value="Unassembled WGS sequence"/>
</dbReference>
<name>A0AAQ4E9W5_AMBAM</name>
<gene>
    <name evidence="1" type="ORF">V5799_025229</name>
</gene>
<dbReference type="AlphaFoldDB" id="A0AAQ4E9W5"/>